<feature type="region of interest" description="Disordered" evidence="7">
    <location>
        <begin position="634"/>
        <end position="668"/>
    </location>
</feature>
<gene>
    <name evidence="8" type="ORF">PVAR5_6754</name>
</gene>
<comment type="caution">
    <text evidence="8">The sequence shown here is derived from an EMBL/GenBank/DDBJ whole genome shotgun (WGS) entry which is preliminary data.</text>
</comment>
<keyword evidence="6" id="KW-0269">Exonuclease</keyword>
<keyword evidence="6" id="KW-0378">Hydrolase</keyword>
<dbReference type="GO" id="GO:0051539">
    <property type="term" value="F:4 iron, 4 sulfur cluster binding"/>
    <property type="evidence" value="ECO:0007669"/>
    <property type="project" value="UniProtKB-KW"/>
</dbReference>
<dbReference type="GO" id="GO:0005739">
    <property type="term" value="C:mitochondrion"/>
    <property type="evidence" value="ECO:0007669"/>
    <property type="project" value="TreeGrafter"/>
</dbReference>
<dbReference type="EMBL" id="BAUL01000227">
    <property type="protein sequence ID" value="GAD98066.1"/>
    <property type="molecule type" value="Genomic_DNA"/>
</dbReference>
<dbReference type="Pfam" id="PF09810">
    <property type="entry name" value="Exo5"/>
    <property type="match status" value="1"/>
</dbReference>
<comment type="similarity">
    <text evidence="2">Belongs to the EXO5 family.</text>
</comment>
<keyword evidence="4" id="KW-0411">Iron-sulfur</keyword>
<feature type="region of interest" description="Disordered" evidence="7">
    <location>
        <begin position="305"/>
        <end position="337"/>
    </location>
</feature>
<organism evidence="8 9">
    <name type="scientific">Byssochlamys spectabilis (strain No. 5 / NBRC 109023)</name>
    <name type="common">Paecilomyces variotii</name>
    <dbReference type="NCBI Taxonomy" id="1356009"/>
    <lineage>
        <taxon>Eukaryota</taxon>
        <taxon>Fungi</taxon>
        <taxon>Dikarya</taxon>
        <taxon>Ascomycota</taxon>
        <taxon>Pezizomycotina</taxon>
        <taxon>Eurotiomycetes</taxon>
        <taxon>Eurotiomycetidae</taxon>
        <taxon>Eurotiales</taxon>
        <taxon>Thermoascaceae</taxon>
        <taxon>Paecilomyces</taxon>
    </lineage>
</organism>
<evidence type="ECO:0000256" key="5">
    <source>
        <dbReference type="ARBA" id="ARBA00022722"/>
    </source>
</evidence>
<dbReference type="PANTHER" id="PTHR14464:SF4">
    <property type="entry name" value="EXONUCLEASE V"/>
    <property type="match status" value="1"/>
</dbReference>
<protein>
    <submittedName>
        <fullName evidence="8">Uncharacterized protein</fullName>
    </submittedName>
</protein>
<dbReference type="OrthoDB" id="354769at2759"/>
<comment type="cofactor">
    <cofactor evidence="1">
        <name>[4Fe-4S] cluster</name>
        <dbReference type="ChEBI" id="CHEBI:49883"/>
    </cofactor>
</comment>
<dbReference type="HOGENOM" id="CLU_013225_1_0_1"/>
<dbReference type="GO" id="GO:0036297">
    <property type="term" value="P:interstrand cross-link repair"/>
    <property type="evidence" value="ECO:0007669"/>
    <property type="project" value="TreeGrafter"/>
</dbReference>
<accession>V5G7T0</accession>
<dbReference type="Proteomes" id="UP000018001">
    <property type="component" value="Unassembled WGS sequence"/>
</dbReference>
<evidence type="ECO:0000256" key="6">
    <source>
        <dbReference type="ARBA" id="ARBA00022839"/>
    </source>
</evidence>
<keyword evidence="9" id="KW-1185">Reference proteome</keyword>
<dbReference type="GO" id="GO:0045145">
    <property type="term" value="F:single-stranded DNA 5'-3' DNA exonuclease activity"/>
    <property type="evidence" value="ECO:0007669"/>
    <property type="project" value="InterPro"/>
</dbReference>
<dbReference type="eggNOG" id="KOG4760">
    <property type="taxonomic scope" value="Eukaryota"/>
</dbReference>
<evidence type="ECO:0000313" key="9">
    <source>
        <dbReference type="Proteomes" id="UP000018001"/>
    </source>
</evidence>
<proteinExistence type="inferred from homology"/>
<evidence type="ECO:0000313" key="8">
    <source>
        <dbReference type="EMBL" id="GAD98066.1"/>
    </source>
</evidence>
<name>V5G7T0_BYSSN</name>
<evidence type="ECO:0000256" key="1">
    <source>
        <dbReference type="ARBA" id="ARBA00001966"/>
    </source>
</evidence>
<evidence type="ECO:0000256" key="3">
    <source>
        <dbReference type="ARBA" id="ARBA00011245"/>
    </source>
</evidence>
<evidence type="ECO:0000256" key="4">
    <source>
        <dbReference type="ARBA" id="ARBA00022485"/>
    </source>
</evidence>
<evidence type="ECO:0000256" key="7">
    <source>
        <dbReference type="SAM" id="MobiDB-lite"/>
    </source>
</evidence>
<comment type="subunit">
    <text evidence="3">Monomer.</text>
</comment>
<keyword evidence="4" id="KW-0004">4Fe-4S</keyword>
<reference evidence="9" key="1">
    <citation type="journal article" date="2014" name="Genome Announc.">
        <title>Draft genome sequence of the formaldehyde-resistant fungus Byssochlamys spectabilis No. 5 (anamorph Paecilomyces variotii No. 5) (NBRC109023).</title>
        <authorList>
            <person name="Oka T."/>
            <person name="Ekino K."/>
            <person name="Fukuda K."/>
            <person name="Nomura Y."/>
        </authorList>
    </citation>
    <scope>NUCLEOTIDE SEQUENCE [LARGE SCALE GENOMIC DNA]</scope>
    <source>
        <strain evidence="9">No. 5 / NBRC 109023</strain>
    </source>
</reference>
<evidence type="ECO:0000256" key="2">
    <source>
        <dbReference type="ARBA" id="ARBA00009797"/>
    </source>
</evidence>
<feature type="compositionally biased region" description="Low complexity" evidence="7">
    <location>
        <begin position="653"/>
        <end position="668"/>
    </location>
</feature>
<keyword evidence="4" id="KW-0479">Metal-binding</keyword>
<dbReference type="AlphaFoldDB" id="V5G7T0"/>
<keyword evidence="5" id="KW-0540">Nuclease</keyword>
<feature type="compositionally biased region" description="Basic and acidic residues" evidence="7">
    <location>
        <begin position="323"/>
        <end position="337"/>
    </location>
</feature>
<dbReference type="PANTHER" id="PTHR14464">
    <property type="entry name" value="EXONUCLEASE V"/>
    <property type="match status" value="1"/>
</dbReference>
<dbReference type="InParanoid" id="V5G7T0"/>
<dbReference type="GO" id="GO:0005634">
    <property type="term" value="C:nucleus"/>
    <property type="evidence" value="ECO:0007669"/>
    <property type="project" value="TreeGrafter"/>
</dbReference>
<keyword evidence="4" id="KW-0408">Iron</keyword>
<sequence>MRTIQEAELYKQMAEQLLSFELKLWIWTIPGANGWRYLGFLELPDIFNEKSQLDTGDVLKIRFDATAYIREEDWIAVFTESLTFTPLGLVASAVPEKNMREDQGSEFASLQLKSCRSMTKNGINKFGIFGESSAFENRVDSFTLGYPSTGECDFYHYQISGVIEMVLKLYGSIDAERLLEFIGALDDPTCLSGTGFDDGSSDYGSDFTPDEEELLNELLVKAAATHQRAATVQSSSQDQFHVSATTTATATLTAVEAEVLEQDLQSFQPNPVIVDIEDYEDPRTARVPKILGREKWSPRKTQQALWPWRPISSPNKSNVGSPRVEHPDSIEGRERERERHRAREIEWMQRESTPGSVEGSVELDVQSPLDRFRRPPNKAFSVTDLVSPAWCELQYWYVLTKHGRKRRTAAMKQGSAVHKVLEDEVHTTVPVEITTKEDAWALRIWNVIQGLRTLREYGMTRELEIWGLIDGEIVNGVIDQLSYECPDPELEASSEAYYADAQAARAVLPEYQMSLADYLLSPSQGGKKLSDLAWAEPQRASMDVSDPPPPEVFSVPRIYMTDIKTRGSRSVPTVSSSSFRPTQLQLQFYYHMLNRLITSDDVTMDLLASRYGLDPGRAFSDAFIAEVGGLNDQFFDAPSSQESDPDYIPSKRQPSSSPTSAPSASQDSTSILLSHNNLNTLWNLMKTQLRRTFIPSEDSAVSPSIPALSQPDILTAYPTTLSPLLTAKYLSSTVTDDETFPKILGSRSFLYEPSSLTSYISEQMAWWRGGRSPRGVEVMDAWKCRICEFRDDCTWREEKERAFAGRRRRRGSSVGATI</sequence>
<dbReference type="InterPro" id="IPR019190">
    <property type="entry name" value="EXOV"/>
</dbReference>